<reference evidence="1 2" key="1">
    <citation type="submission" date="2024-01" db="EMBL/GenBank/DDBJ databases">
        <title>The diversity of rhizobia nodulating Mimosa spp. in eleven states of Brazil covering several biomes is determined by host plant, location, and edaphic factors.</title>
        <authorList>
            <person name="Rouws L."/>
            <person name="Barauna A."/>
            <person name="Beukes C."/>
            <person name="De Faria S.M."/>
            <person name="Gross E."/>
            <person name="Dos Reis Junior F.B."/>
            <person name="Simon M."/>
            <person name="Maluk M."/>
            <person name="Odee D.W."/>
            <person name="Kenicer G."/>
            <person name="Young J.P.W."/>
            <person name="Reis V.M."/>
            <person name="Zilli J."/>
            <person name="James E.K."/>
        </authorList>
    </citation>
    <scope>NUCLEOTIDE SEQUENCE [LARGE SCALE GENOMIC DNA]</scope>
    <source>
        <strain evidence="1 2">JPY167</strain>
    </source>
</reference>
<gene>
    <name evidence="1" type="ORF">VSR73_00990</name>
</gene>
<accession>A0ABU9RHX4</accession>
<evidence type="ECO:0000313" key="1">
    <source>
        <dbReference type="EMBL" id="MEM5419650.1"/>
    </source>
</evidence>
<keyword evidence="2" id="KW-1185">Reference proteome</keyword>
<sequence>MARATIISLARSPELAELLQHQFSCKTFDEVYDWAQRTADSIIESASRTENPAGRNWDGRLRVLCPLCGDGPQSPYDDGFLLDEGLRRHLLGTYNSRQCSVFRAAHEMALDRAARAVGR</sequence>
<organism evidence="1 2">
    <name type="scientific">Paraburkholderia ferrariae</name>
    <dbReference type="NCBI Taxonomy" id="386056"/>
    <lineage>
        <taxon>Bacteria</taxon>
        <taxon>Pseudomonadati</taxon>
        <taxon>Pseudomonadota</taxon>
        <taxon>Betaproteobacteria</taxon>
        <taxon>Burkholderiales</taxon>
        <taxon>Burkholderiaceae</taxon>
        <taxon>Paraburkholderia</taxon>
    </lineage>
</organism>
<dbReference type="Proteomes" id="UP001489897">
    <property type="component" value="Unassembled WGS sequence"/>
</dbReference>
<dbReference type="EMBL" id="JAYMRV010000001">
    <property type="protein sequence ID" value="MEM5419650.1"/>
    <property type="molecule type" value="Genomic_DNA"/>
</dbReference>
<proteinExistence type="predicted"/>
<protein>
    <submittedName>
        <fullName evidence="1">Uncharacterized protein</fullName>
    </submittedName>
</protein>
<dbReference type="RefSeq" id="WP_342945514.1">
    <property type="nucleotide sequence ID" value="NZ_JAYMRV010000001.1"/>
</dbReference>
<evidence type="ECO:0000313" key="2">
    <source>
        <dbReference type="Proteomes" id="UP001489897"/>
    </source>
</evidence>
<name>A0ABU9RHX4_9BURK</name>
<comment type="caution">
    <text evidence="1">The sequence shown here is derived from an EMBL/GenBank/DDBJ whole genome shotgun (WGS) entry which is preliminary data.</text>
</comment>